<proteinExistence type="inferred from homology"/>
<evidence type="ECO:0000256" key="2">
    <source>
        <dbReference type="ARBA" id="ARBA00022801"/>
    </source>
</evidence>
<dbReference type="EMBL" id="BSNC01000004">
    <property type="protein sequence ID" value="GLP96304.1"/>
    <property type="molecule type" value="Genomic_DNA"/>
</dbReference>
<keyword evidence="5" id="KW-1185">Reference proteome</keyword>
<protein>
    <recommendedName>
        <fullName evidence="3">Choloylglycine hydrolase/NAAA C-terminal domain-containing protein</fullName>
    </recommendedName>
</protein>
<dbReference type="GO" id="GO:0016787">
    <property type="term" value="F:hydrolase activity"/>
    <property type="evidence" value="ECO:0007669"/>
    <property type="project" value="UniProtKB-KW"/>
</dbReference>
<reference evidence="4" key="1">
    <citation type="journal article" date="2014" name="Int. J. Syst. Evol. Microbiol.">
        <title>Complete genome sequence of Corynebacterium casei LMG S-19264T (=DSM 44701T), isolated from a smear-ripened cheese.</title>
        <authorList>
            <consortium name="US DOE Joint Genome Institute (JGI-PGF)"/>
            <person name="Walter F."/>
            <person name="Albersmeier A."/>
            <person name="Kalinowski J."/>
            <person name="Ruckert C."/>
        </authorList>
    </citation>
    <scope>NUCLEOTIDE SEQUENCE</scope>
    <source>
        <strain evidence="4">NBRC 101628</strain>
    </source>
</reference>
<dbReference type="SUPFAM" id="SSF56235">
    <property type="entry name" value="N-terminal nucleophile aminohydrolases (Ntn hydrolases)"/>
    <property type="match status" value="1"/>
</dbReference>
<comment type="similarity">
    <text evidence="1">Belongs to the peptidase C59 family.</text>
</comment>
<dbReference type="Pfam" id="PF02275">
    <property type="entry name" value="CBAH"/>
    <property type="match status" value="1"/>
</dbReference>
<feature type="domain" description="Choloylglycine hydrolase/NAAA C-terminal" evidence="3">
    <location>
        <begin position="96"/>
        <end position="227"/>
    </location>
</feature>
<sequence length="353" mass="39301">MKKTLLALTVAATTFGAIQTADACSRLIFDGGEQYGSVVVRTFEWNDDQPLQSIAKAIPVGTVIEGKDVPEYKKRATWTAKHHVVDYVEFNTFHNTSGEAINDKGLSSSMLYQAPSAEFIKDADDTGAPTVHLSDIVNYMVTQFATVDEAVESFEKGEFQVAWKTGIGGHQHGFHFSVQDKSGAVALFQLYEGGEMVVHKGDIHMDLAVMANKPLRRDVLEHMAQFDMDDTTKMPADISSHSRYVRGNHAVRHTKIDPTLDWIDVRGKAKSAFDWGNKIPQDIGDPTNDGETYATWETYVYNLNDLDTTYYNEGNGTQLEIDFGETKAFSKTMCANIFEQAKTQQNVTWAPCK</sequence>
<dbReference type="PANTHER" id="PTHR35527:SF2">
    <property type="entry name" value="HYDROLASE"/>
    <property type="match status" value="1"/>
</dbReference>
<comment type="caution">
    <text evidence="4">The sequence shown here is derived from an EMBL/GenBank/DDBJ whole genome shotgun (WGS) entry which is preliminary data.</text>
</comment>
<dbReference type="Gene3D" id="3.60.60.10">
    <property type="entry name" value="Penicillin V Acylase, Chain A"/>
    <property type="match status" value="1"/>
</dbReference>
<evidence type="ECO:0000259" key="3">
    <source>
        <dbReference type="Pfam" id="PF02275"/>
    </source>
</evidence>
<evidence type="ECO:0000313" key="4">
    <source>
        <dbReference type="EMBL" id="GLP96304.1"/>
    </source>
</evidence>
<dbReference type="AlphaFoldDB" id="A0AA37RVY1"/>
<keyword evidence="2" id="KW-0378">Hydrolase</keyword>
<reference evidence="4" key="2">
    <citation type="submission" date="2023-01" db="EMBL/GenBank/DDBJ databases">
        <title>Draft genome sequence of Paraferrimonas sedimenticola strain NBRC 101628.</title>
        <authorList>
            <person name="Sun Q."/>
            <person name="Mori K."/>
        </authorList>
    </citation>
    <scope>NUCLEOTIDE SEQUENCE</scope>
    <source>
        <strain evidence="4">NBRC 101628</strain>
    </source>
</reference>
<dbReference type="Proteomes" id="UP001161422">
    <property type="component" value="Unassembled WGS sequence"/>
</dbReference>
<gene>
    <name evidence="4" type="ORF">GCM10007895_16100</name>
</gene>
<dbReference type="InterPro" id="IPR029055">
    <property type="entry name" value="Ntn_hydrolases_N"/>
</dbReference>
<evidence type="ECO:0000313" key="5">
    <source>
        <dbReference type="Proteomes" id="UP001161422"/>
    </source>
</evidence>
<name>A0AA37RVY1_9GAMM</name>
<dbReference type="PANTHER" id="PTHR35527">
    <property type="entry name" value="CHOLOYLGLYCINE HYDROLASE"/>
    <property type="match status" value="1"/>
</dbReference>
<dbReference type="InterPro" id="IPR052193">
    <property type="entry name" value="Peptidase_C59"/>
</dbReference>
<accession>A0AA37RVY1</accession>
<dbReference type="InterPro" id="IPR029132">
    <property type="entry name" value="CBAH/NAAA_C"/>
</dbReference>
<organism evidence="4 5">
    <name type="scientific">Paraferrimonas sedimenticola</name>
    <dbReference type="NCBI Taxonomy" id="375674"/>
    <lineage>
        <taxon>Bacteria</taxon>
        <taxon>Pseudomonadati</taxon>
        <taxon>Pseudomonadota</taxon>
        <taxon>Gammaproteobacteria</taxon>
        <taxon>Alteromonadales</taxon>
        <taxon>Ferrimonadaceae</taxon>
        <taxon>Paraferrimonas</taxon>
    </lineage>
</organism>
<evidence type="ECO:0000256" key="1">
    <source>
        <dbReference type="ARBA" id="ARBA00006625"/>
    </source>
</evidence>
<dbReference type="RefSeq" id="WP_095505259.1">
    <property type="nucleotide sequence ID" value="NZ_BSNC01000004.1"/>
</dbReference>